<sequence>MRRVLLLACALAVLAATLGVVAQSCITLEDSLAVEVVLNKPGVSLNLAALLGSGHARSVSGEVAGYRSGFDDRLVVLVGYTRISASYPFIRVQVPVAGGKPLYAVGEGEVVAVLREELERLASQGVLRGLTAGDIEAIASRARLGDAGWDLRLVYEDGEWKPFNTTKMYTPLSACPVHPELDYESLPVYPAPGPRIPVALLVAVALAVAIAIYALRLRRKRSPALDVRHRSSA</sequence>
<dbReference type="eggNOG" id="arCOG05839">
    <property type="taxonomic scope" value="Archaea"/>
</dbReference>
<dbReference type="GeneID" id="4601278"/>
<keyword evidence="3" id="KW-1185">Reference proteome</keyword>
<dbReference type="AlphaFoldDB" id="A1S0A0"/>
<dbReference type="PROSITE" id="PS51257">
    <property type="entry name" value="PROKAR_LIPOPROTEIN"/>
    <property type="match status" value="1"/>
</dbReference>
<keyword evidence="1" id="KW-0472">Membrane</keyword>
<accession>A1S0A0</accession>
<dbReference type="EnsemblBacteria" id="ABL78880">
    <property type="protein sequence ID" value="ABL78880"/>
    <property type="gene ID" value="Tpen_1483"/>
</dbReference>
<proteinExistence type="predicted"/>
<dbReference type="RefSeq" id="WP_011753145.1">
    <property type="nucleotide sequence ID" value="NC_008698.1"/>
</dbReference>
<protein>
    <submittedName>
        <fullName evidence="2">Uncharacterized protein</fullName>
    </submittedName>
</protein>
<dbReference type="KEGG" id="tpe:Tpen_1483"/>
<evidence type="ECO:0000313" key="3">
    <source>
        <dbReference type="Proteomes" id="UP000000641"/>
    </source>
</evidence>
<reference evidence="3" key="1">
    <citation type="journal article" date="2008" name="J. Bacteriol.">
        <title>Genome sequence of Thermofilum pendens reveals an exceptional loss of biosynthetic pathways without genome reduction.</title>
        <authorList>
            <person name="Anderson I."/>
            <person name="Rodriguez J."/>
            <person name="Susanti D."/>
            <person name="Porat I."/>
            <person name="Reich C."/>
            <person name="Ulrich L.E."/>
            <person name="Elkins J.G."/>
            <person name="Mavromatis K."/>
            <person name="Lykidis A."/>
            <person name="Kim E."/>
            <person name="Thompson L.S."/>
            <person name="Nolan M."/>
            <person name="Land M."/>
            <person name="Copeland A."/>
            <person name="Lapidus A."/>
            <person name="Lucas S."/>
            <person name="Detter C."/>
            <person name="Zhulin I.B."/>
            <person name="Olsen G.J."/>
            <person name="Whitman W."/>
            <person name="Mukhopadhyay B."/>
            <person name="Bristow J."/>
            <person name="Kyrpides N."/>
        </authorList>
    </citation>
    <scope>NUCLEOTIDE SEQUENCE [LARGE SCALE GENOMIC DNA]</scope>
    <source>
        <strain evidence="3">DSM 2475 / Hrk 5</strain>
    </source>
</reference>
<evidence type="ECO:0000256" key="1">
    <source>
        <dbReference type="SAM" id="Phobius"/>
    </source>
</evidence>
<dbReference type="HOGENOM" id="CLU_1207673_0_0_2"/>
<dbReference type="Proteomes" id="UP000000641">
    <property type="component" value="Chromosome"/>
</dbReference>
<feature type="transmembrane region" description="Helical" evidence="1">
    <location>
        <begin position="196"/>
        <end position="215"/>
    </location>
</feature>
<dbReference type="EMBL" id="CP000505">
    <property type="protein sequence ID" value="ABL78880.1"/>
    <property type="molecule type" value="Genomic_DNA"/>
</dbReference>
<organism evidence="2 3">
    <name type="scientific">Thermofilum pendens (strain DSM 2475 / Hrk 5)</name>
    <dbReference type="NCBI Taxonomy" id="368408"/>
    <lineage>
        <taxon>Archaea</taxon>
        <taxon>Thermoproteota</taxon>
        <taxon>Thermoprotei</taxon>
        <taxon>Thermofilales</taxon>
        <taxon>Thermofilaceae</taxon>
        <taxon>Thermofilum</taxon>
    </lineage>
</organism>
<gene>
    <name evidence="2" type="ordered locus">Tpen_1483</name>
</gene>
<keyword evidence="1" id="KW-0812">Transmembrane</keyword>
<name>A1S0A0_THEPD</name>
<keyword evidence="1" id="KW-1133">Transmembrane helix</keyword>
<dbReference type="OrthoDB" id="31553at2157"/>
<dbReference type="STRING" id="368408.Tpen_1483"/>
<evidence type="ECO:0000313" key="2">
    <source>
        <dbReference type="EMBL" id="ABL78880.1"/>
    </source>
</evidence>